<gene>
    <name evidence="1" type="ORF">PSALAMII_LOCUS10637</name>
</gene>
<name>A0A9W4JVY4_9EURO</name>
<dbReference type="Proteomes" id="UP001152646">
    <property type="component" value="Unassembled WGS sequence"/>
</dbReference>
<organism evidence="1 2">
    <name type="scientific">Penicillium salamii</name>
    <dbReference type="NCBI Taxonomy" id="1612424"/>
    <lineage>
        <taxon>Eukaryota</taxon>
        <taxon>Fungi</taxon>
        <taxon>Dikarya</taxon>
        <taxon>Ascomycota</taxon>
        <taxon>Pezizomycotina</taxon>
        <taxon>Eurotiomycetes</taxon>
        <taxon>Eurotiomycetidae</taxon>
        <taxon>Eurotiales</taxon>
        <taxon>Aspergillaceae</taxon>
        <taxon>Penicillium</taxon>
    </lineage>
</organism>
<comment type="caution">
    <text evidence="1">The sequence shown here is derived from an EMBL/GenBank/DDBJ whole genome shotgun (WGS) entry which is preliminary data.</text>
</comment>
<dbReference type="OrthoDB" id="5207784at2759"/>
<protein>
    <submittedName>
        <fullName evidence="1">Uncharacterized protein</fullName>
    </submittedName>
</protein>
<accession>A0A9W4JVY4</accession>
<reference evidence="1" key="1">
    <citation type="submission" date="2021-07" db="EMBL/GenBank/DDBJ databases">
        <authorList>
            <person name="Branca A.L. A."/>
        </authorList>
    </citation>
    <scope>NUCLEOTIDE SEQUENCE</scope>
</reference>
<evidence type="ECO:0000313" key="1">
    <source>
        <dbReference type="EMBL" id="CAG8425098.1"/>
    </source>
</evidence>
<proteinExistence type="predicted"/>
<dbReference type="AlphaFoldDB" id="A0A9W4JVY4"/>
<evidence type="ECO:0000313" key="2">
    <source>
        <dbReference type="Proteomes" id="UP001152646"/>
    </source>
</evidence>
<sequence>MNSESYRELDGEPSKSSLEPAVLFLSGHSVLDEAATSIPLYQVNCDITSISNKDSSLVFERVEHTVPGLKLEDEDVTVGTSRKTPIFYLAHPLNAQYRTDIPAMYYITAALPEMAGNIRLDTSGTRLQKVSFKATLSPGKTASHQPLFDEVTQQLLFDVRPQWKLGRSCYKWSDCDGKQLAVEEHTGDIYKLSITTHLQQSLRDALVAVWLLRLWHDTAESKQARKECESSRAPLPPVCYSKLWPPP</sequence>
<dbReference type="EMBL" id="CAJVPA010000250">
    <property type="protein sequence ID" value="CAG8425098.1"/>
    <property type="molecule type" value="Genomic_DNA"/>
</dbReference>